<comment type="caution">
    <text evidence="5">The sequence shown here is derived from an EMBL/GenBank/DDBJ whole genome shotgun (WGS) entry which is preliminary data.</text>
</comment>
<keyword evidence="6" id="KW-1185">Reference proteome</keyword>
<reference evidence="5" key="1">
    <citation type="submission" date="2022-06" db="EMBL/GenBank/DDBJ databases">
        <title>Vallitalea longa sp. nov., an anaerobic bacterium isolated from marine sediment.</title>
        <authorList>
            <person name="Hirano S."/>
            <person name="Terahara T."/>
            <person name="Mori K."/>
            <person name="Hamada M."/>
            <person name="Matsumoto R."/>
            <person name="Kobayashi T."/>
        </authorList>
    </citation>
    <scope>NUCLEOTIDE SEQUENCE</scope>
    <source>
        <strain evidence="5">SH18-1</strain>
    </source>
</reference>
<evidence type="ECO:0000256" key="3">
    <source>
        <dbReference type="SAM" id="Phobius"/>
    </source>
</evidence>
<dbReference type="InterPro" id="IPR025997">
    <property type="entry name" value="SBP_2_dom"/>
</dbReference>
<name>A0A9W5YGN8_9FIRM</name>
<organism evidence="5 6">
    <name type="scientific">Vallitalea longa</name>
    <dbReference type="NCBI Taxonomy" id="2936439"/>
    <lineage>
        <taxon>Bacteria</taxon>
        <taxon>Bacillati</taxon>
        <taxon>Bacillota</taxon>
        <taxon>Clostridia</taxon>
        <taxon>Lachnospirales</taxon>
        <taxon>Vallitaleaceae</taxon>
        <taxon>Vallitalea</taxon>
    </lineage>
</organism>
<dbReference type="SMART" id="SM00283">
    <property type="entry name" value="MA"/>
    <property type="match status" value="1"/>
</dbReference>
<dbReference type="Pfam" id="PF13407">
    <property type="entry name" value="Peripla_BP_4"/>
    <property type="match status" value="1"/>
</dbReference>
<dbReference type="Proteomes" id="UP001144256">
    <property type="component" value="Unassembled WGS sequence"/>
</dbReference>
<protein>
    <recommendedName>
        <fullName evidence="4">Methyl-accepting transducer domain-containing protein</fullName>
    </recommendedName>
</protein>
<evidence type="ECO:0000259" key="4">
    <source>
        <dbReference type="PROSITE" id="PS50111"/>
    </source>
</evidence>
<dbReference type="InterPro" id="IPR028082">
    <property type="entry name" value="Peripla_BP_I"/>
</dbReference>
<sequence>MNGKIKWLIAYVIHLIPITLLILLSAFDVNTPLTVYIILFVWTFFGVIVTGKLIFAVKEKDDNLTNKILNWDFKDQLENDNLETNVSIIYNNLKNYFIQFDEQFQDVYNIAHQLDQVLNNIIDTSNNISQASEYIASGSVNQTTDIDSCVNLTEKLSNKLNMLNSMSNELISEADKMYEISSQGNVTVKDLSDHNKKNQDVIKNIIDEIYELVEKTSNIKNITDVLYDIADQTNLLALNAAIEAARAGDAGKGFAVVADEVRGLSNQSREASTNINEMIVNITEELNSLKSMVDQSQSVFEEENKVVDTVIESFDSINKFIDTFINRQTKFGNAFMELTESKDNFSSAIENMASVIEESTATTEELASLTLSQTNTTNVVKDITSKLYKQVQGISQDFDKIKIDNQSAKQVKFALVYDLDCDFWRSTVKETKKTANLYNAQVDFFAPKTRENGTKEMEEILDKILKDNYDGIIISPIDSPKIKEQLNIANKNGVRIVLLNSPLDDVEYEALIETNGVNAGKKAGEIAVKLLGGKGKVIIGEWTDTYISSIDDRGKGFEQQVKATSDIEVIKVPVPSIPDETETERIVGSMLKQYPDVDLFYSTNNDWGRRYGSYIRKHKLDKKIITIDYIEALKQDVVDGIIECAVAQRNFTWGDIAIKILFDAMEGRNTTKYKDTGTFEVTAGSVNIFENRLK</sequence>
<dbReference type="AlphaFoldDB" id="A0A9W5YGN8"/>
<dbReference type="RefSeq" id="WP_281819313.1">
    <property type="nucleotide sequence ID" value="NZ_BRLB01000023.1"/>
</dbReference>
<accession>A0A9W5YGN8</accession>
<dbReference type="SUPFAM" id="SSF53822">
    <property type="entry name" value="Periplasmic binding protein-like I"/>
    <property type="match status" value="1"/>
</dbReference>
<dbReference type="SUPFAM" id="SSF58104">
    <property type="entry name" value="Methyl-accepting chemotaxis protein (MCP) signaling domain"/>
    <property type="match status" value="1"/>
</dbReference>
<evidence type="ECO:0000256" key="2">
    <source>
        <dbReference type="PROSITE-ProRule" id="PRU00284"/>
    </source>
</evidence>
<dbReference type="InterPro" id="IPR004089">
    <property type="entry name" value="MCPsignal_dom"/>
</dbReference>
<keyword evidence="1 2" id="KW-0807">Transducer</keyword>
<dbReference type="EMBL" id="BRLB01000023">
    <property type="protein sequence ID" value="GKX31958.1"/>
    <property type="molecule type" value="Genomic_DNA"/>
</dbReference>
<dbReference type="PANTHER" id="PTHR32089:SF112">
    <property type="entry name" value="LYSOZYME-LIKE PROTEIN-RELATED"/>
    <property type="match status" value="1"/>
</dbReference>
<dbReference type="GO" id="GO:0007165">
    <property type="term" value="P:signal transduction"/>
    <property type="evidence" value="ECO:0007669"/>
    <property type="project" value="UniProtKB-KW"/>
</dbReference>
<dbReference type="Gene3D" id="3.40.50.2300">
    <property type="match status" value="2"/>
</dbReference>
<evidence type="ECO:0000313" key="5">
    <source>
        <dbReference type="EMBL" id="GKX31958.1"/>
    </source>
</evidence>
<dbReference type="GO" id="GO:0016020">
    <property type="term" value="C:membrane"/>
    <property type="evidence" value="ECO:0007669"/>
    <property type="project" value="InterPro"/>
</dbReference>
<feature type="transmembrane region" description="Helical" evidence="3">
    <location>
        <begin position="33"/>
        <end position="57"/>
    </location>
</feature>
<dbReference type="Pfam" id="PF00015">
    <property type="entry name" value="MCPsignal"/>
    <property type="match status" value="1"/>
</dbReference>
<gene>
    <name evidence="5" type="ORF">SH1V18_44380</name>
</gene>
<dbReference type="PANTHER" id="PTHR32089">
    <property type="entry name" value="METHYL-ACCEPTING CHEMOTAXIS PROTEIN MCPB"/>
    <property type="match status" value="1"/>
</dbReference>
<keyword evidence="3" id="KW-1133">Transmembrane helix</keyword>
<feature type="domain" description="Methyl-accepting transducer" evidence="4">
    <location>
        <begin position="117"/>
        <end position="367"/>
    </location>
</feature>
<evidence type="ECO:0000313" key="6">
    <source>
        <dbReference type="Proteomes" id="UP001144256"/>
    </source>
</evidence>
<dbReference type="Gene3D" id="1.10.287.950">
    <property type="entry name" value="Methyl-accepting chemotaxis protein"/>
    <property type="match status" value="1"/>
</dbReference>
<keyword evidence="3" id="KW-0812">Transmembrane</keyword>
<dbReference type="PROSITE" id="PS50111">
    <property type="entry name" value="CHEMOTAXIS_TRANSDUC_2"/>
    <property type="match status" value="1"/>
</dbReference>
<feature type="transmembrane region" description="Helical" evidence="3">
    <location>
        <begin position="7"/>
        <end position="27"/>
    </location>
</feature>
<proteinExistence type="predicted"/>
<evidence type="ECO:0000256" key="1">
    <source>
        <dbReference type="ARBA" id="ARBA00023224"/>
    </source>
</evidence>
<keyword evidence="3" id="KW-0472">Membrane</keyword>
<dbReference type="CDD" id="cd01536">
    <property type="entry name" value="PBP1_ABC_sugar_binding-like"/>
    <property type="match status" value="1"/>
</dbReference>